<sequence length="763" mass="77265">MYIDGRLGGSSNAPEAELNARLAQGAVGDTRLAKASAQFSLDAQQRAHCLLELSPADMAGHVRMAGDVQLTPPPSSAVHRGAPVSAAPANPPKDAHSSSNNISGASDRREAPALQAAGKNNNGAKKAGDGSAVGTETENADLRAQGPPSAAGQVEHQGEQGSLDGSASELVHRDGMEHEHGHAGHPGELEFSLADVTTAEGAGQEQRSEGRPLPLAPPELAGASLQLQDGGQQPRGASAAKKGAAAATGQALLEQEQEEVDVSLVVTDGGMALISALVPGCAWQSGSAAIDLRVHGSLKEPGVEGAARLSRGLLKTPFLRSPVQGVAASLRFDGRSLVIDNAEARVGRHGSMRAQGRLPLHPSHDLMDGSSNNSRSREGSTKVGHASKADAAPAEGSDSVVVDLANLDLRVSNLYTGMLDASLSLGQSLSAPHLGGWLRFSKGTLFLLPQSSSSPASDASASSPTASPGLDNALKVSPSASATSSALTGLDMAASSPLAQPTSSDADMVTTAFSMLKAGRKRSLLLHHLGTHAAPAVAEGRGSTWQEGLTLSASGTPLVSGKASAGPVGSGAGGSATGPGGNSGGARGKSGERLLVLSGLMEPPEVARVFEERLAEALLGENGQLALRSLASSTFSNLLPKIETHGQLGAARWRLVGAPSLPNLLGALDSLAASSSTATSSGSSSSSGMDPARFLSSLAVGTELDLVLGNSLTASLAHKPLGDSKIGTEATFTYSLSDFLRLQLQLQGLTRPTLLLGYNSAKN</sequence>
<feature type="compositionally biased region" description="Low complexity" evidence="1">
    <location>
        <begin position="451"/>
        <end position="468"/>
    </location>
</feature>
<proteinExistence type="predicted"/>
<gene>
    <name evidence="2" type="ORF">DUNSADRAFT_5373</name>
</gene>
<feature type="region of interest" description="Disordered" evidence="1">
    <location>
        <begin position="66"/>
        <end position="166"/>
    </location>
</feature>
<keyword evidence="3" id="KW-1185">Reference proteome</keyword>
<evidence type="ECO:0000313" key="3">
    <source>
        <dbReference type="Proteomes" id="UP000815325"/>
    </source>
</evidence>
<dbReference type="PANTHER" id="PTHR34457:SF3">
    <property type="entry name" value="PROTEIN TIC236, CHLOROPLASTIC"/>
    <property type="match status" value="1"/>
</dbReference>
<feature type="compositionally biased region" description="Low complexity" evidence="1">
    <location>
        <begin position="116"/>
        <end position="125"/>
    </location>
</feature>
<dbReference type="InterPro" id="IPR053022">
    <property type="entry name" value="Chloroplast_translocon_comp"/>
</dbReference>
<dbReference type="Proteomes" id="UP000815325">
    <property type="component" value="Unassembled WGS sequence"/>
</dbReference>
<evidence type="ECO:0000313" key="2">
    <source>
        <dbReference type="EMBL" id="KAF5836833.1"/>
    </source>
</evidence>
<evidence type="ECO:0000256" key="1">
    <source>
        <dbReference type="SAM" id="MobiDB-lite"/>
    </source>
</evidence>
<protein>
    <submittedName>
        <fullName evidence="2">Uncharacterized protein</fullName>
    </submittedName>
</protein>
<feature type="region of interest" description="Disordered" evidence="1">
    <location>
        <begin position="558"/>
        <end position="589"/>
    </location>
</feature>
<dbReference type="PANTHER" id="PTHR34457">
    <property type="entry name" value="EMBRYO DEFECTIVE 2410"/>
    <property type="match status" value="1"/>
</dbReference>
<feature type="region of interest" description="Disordered" evidence="1">
    <location>
        <begin position="348"/>
        <end position="395"/>
    </location>
</feature>
<organism evidence="2 3">
    <name type="scientific">Dunaliella salina</name>
    <name type="common">Green alga</name>
    <name type="synonym">Protococcus salinus</name>
    <dbReference type="NCBI Taxonomy" id="3046"/>
    <lineage>
        <taxon>Eukaryota</taxon>
        <taxon>Viridiplantae</taxon>
        <taxon>Chlorophyta</taxon>
        <taxon>core chlorophytes</taxon>
        <taxon>Chlorophyceae</taxon>
        <taxon>CS clade</taxon>
        <taxon>Chlamydomonadales</taxon>
        <taxon>Dunaliellaceae</taxon>
        <taxon>Dunaliella</taxon>
    </lineage>
</organism>
<feature type="region of interest" description="Disordered" evidence="1">
    <location>
        <begin position="451"/>
        <end position="477"/>
    </location>
</feature>
<feature type="region of interest" description="Disordered" evidence="1">
    <location>
        <begin position="198"/>
        <end position="218"/>
    </location>
</feature>
<dbReference type="EMBL" id="MU069641">
    <property type="protein sequence ID" value="KAF5836833.1"/>
    <property type="molecule type" value="Genomic_DNA"/>
</dbReference>
<comment type="caution">
    <text evidence="2">The sequence shown here is derived from an EMBL/GenBank/DDBJ whole genome shotgun (WGS) entry which is preliminary data.</text>
</comment>
<accession>A0ABQ7GQF7</accession>
<feature type="compositionally biased region" description="Gly residues" evidence="1">
    <location>
        <begin position="568"/>
        <end position="588"/>
    </location>
</feature>
<reference evidence="2" key="1">
    <citation type="submission" date="2017-08" db="EMBL/GenBank/DDBJ databases">
        <authorList>
            <person name="Polle J.E."/>
            <person name="Barry K."/>
            <person name="Cushman J."/>
            <person name="Schmutz J."/>
            <person name="Tran D."/>
            <person name="Hathwaick L.T."/>
            <person name="Yim W.C."/>
            <person name="Jenkins J."/>
            <person name="Mckie-Krisberg Z.M."/>
            <person name="Prochnik S."/>
            <person name="Lindquist E."/>
            <person name="Dockter R.B."/>
            <person name="Adam C."/>
            <person name="Molina H."/>
            <person name="Bunkerborg J."/>
            <person name="Jin E."/>
            <person name="Buchheim M."/>
            <person name="Magnuson J."/>
        </authorList>
    </citation>
    <scope>NUCLEOTIDE SEQUENCE</scope>
    <source>
        <strain evidence="2">CCAP 19/18</strain>
    </source>
</reference>
<name>A0ABQ7GQF7_DUNSA</name>